<gene>
    <name evidence="1" type="ORF">ACFOD4_04485</name>
</gene>
<sequence length="89" mass="9532">MSDISTLLIPPTTAFRVRRVIQQALDTATVREAAGEGRGFLRALCPALPATVVAQAVEDILADLDPFLPDLLDCEPDARKPPGQMSLGF</sequence>
<evidence type="ECO:0000313" key="2">
    <source>
        <dbReference type="Proteomes" id="UP001595593"/>
    </source>
</evidence>
<evidence type="ECO:0000313" key="1">
    <source>
        <dbReference type="EMBL" id="MFC3124309.1"/>
    </source>
</evidence>
<accession>A0ABV7FVA8</accession>
<protein>
    <recommendedName>
        <fullName evidence="3">DUF2267 domain-containing protein</fullName>
    </recommendedName>
</protein>
<evidence type="ECO:0008006" key="3">
    <source>
        <dbReference type="Google" id="ProtNLM"/>
    </source>
</evidence>
<organism evidence="1 2">
    <name type="scientific">Teichococcus globiformis</name>
    <dbReference type="NCBI Taxonomy" id="2307229"/>
    <lineage>
        <taxon>Bacteria</taxon>
        <taxon>Pseudomonadati</taxon>
        <taxon>Pseudomonadota</taxon>
        <taxon>Alphaproteobacteria</taxon>
        <taxon>Acetobacterales</taxon>
        <taxon>Roseomonadaceae</taxon>
        <taxon>Roseomonas</taxon>
    </lineage>
</organism>
<dbReference type="EMBL" id="JBHRTN010000005">
    <property type="protein sequence ID" value="MFC3124309.1"/>
    <property type="molecule type" value="Genomic_DNA"/>
</dbReference>
<dbReference type="RefSeq" id="WP_379594735.1">
    <property type="nucleotide sequence ID" value="NZ_JBHRTN010000005.1"/>
</dbReference>
<reference evidence="2" key="1">
    <citation type="journal article" date="2019" name="Int. J. Syst. Evol. Microbiol.">
        <title>The Global Catalogue of Microorganisms (GCM) 10K type strain sequencing project: providing services to taxonomists for standard genome sequencing and annotation.</title>
        <authorList>
            <consortium name="The Broad Institute Genomics Platform"/>
            <consortium name="The Broad Institute Genome Sequencing Center for Infectious Disease"/>
            <person name="Wu L."/>
            <person name="Ma J."/>
        </authorList>
    </citation>
    <scope>NUCLEOTIDE SEQUENCE [LARGE SCALE GENOMIC DNA]</scope>
    <source>
        <strain evidence="2">KCTC 52094</strain>
    </source>
</reference>
<dbReference type="Proteomes" id="UP001595593">
    <property type="component" value="Unassembled WGS sequence"/>
</dbReference>
<comment type="caution">
    <text evidence="1">The sequence shown here is derived from an EMBL/GenBank/DDBJ whole genome shotgun (WGS) entry which is preliminary data.</text>
</comment>
<name>A0ABV7FVA8_9PROT</name>
<keyword evidence="2" id="KW-1185">Reference proteome</keyword>
<proteinExistence type="predicted"/>